<dbReference type="Pfam" id="PF00034">
    <property type="entry name" value="Cytochrom_C"/>
    <property type="match status" value="1"/>
</dbReference>
<evidence type="ECO:0000256" key="4">
    <source>
        <dbReference type="PROSITE-ProRule" id="PRU00433"/>
    </source>
</evidence>
<dbReference type="PROSITE" id="PS51007">
    <property type="entry name" value="CYTC"/>
    <property type="match status" value="1"/>
</dbReference>
<keyword evidence="7" id="KW-1185">Reference proteome</keyword>
<sequence length="146" mass="16415">MKRLIICILCLGSLFGCKAEKQDDEKGLSEIRDPKVLQYAIEGKILFENHCANCHQRDGKGLGKLIPPLNGSDYMLEDIGRTVRIIKNGLKGEIQVNGQKYNQPMPANPTLTNMEIAQITTYIYNIWGSSEGIIDSKKVNEYLKEN</sequence>
<dbReference type="PROSITE" id="PS51257">
    <property type="entry name" value="PROKAR_LIPOPROTEIN"/>
    <property type="match status" value="1"/>
</dbReference>
<organism evidence="6 7">
    <name type="scientific">Belliella kenyensis</name>
    <dbReference type="NCBI Taxonomy" id="1472724"/>
    <lineage>
        <taxon>Bacteria</taxon>
        <taxon>Pseudomonadati</taxon>
        <taxon>Bacteroidota</taxon>
        <taxon>Cytophagia</taxon>
        <taxon>Cytophagales</taxon>
        <taxon>Cyclobacteriaceae</taxon>
        <taxon>Belliella</taxon>
    </lineage>
</organism>
<reference evidence="7" key="1">
    <citation type="journal article" date="2019" name="Int. J. Syst. Evol. Microbiol.">
        <title>The Global Catalogue of Microorganisms (GCM) 10K type strain sequencing project: providing services to taxonomists for standard genome sequencing and annotation.</title>
        <authorList>
            <consortium name="The Broad Institute Genomics Platform"/>
            <consortium name="The Broad Institute Genome Sequencing Center for Infectious Disease"/>
            <person name="Wu L."/>
            <person name="Ma J."/>
        </authorList>
    </citation>
    <scope>NUCLEOTIDE SEQUENCE [LARGE SCALE GENOMIC DNA]</scope>
    <source>
        <strain evidence="7">CECT 8551</strain>
    </source>
</reference>
<gene>
    <name evidence="6" type="ORF">ACFOUP_04645</name>
</gene>
<name>A0ABV8EIM3_9BACT</name>
<dbReference type="Proteomes" id="UP001595766">
    <property type="component" value="Unassembled WGS sequence"/>
</dbReference>
<dbReference type="EMBL" id="JBHSAV010000013">
    <property type="protein sequence ID" value="MFC3975651.1"/>
    <property type="molecule type" value="Genomic_DNA"/>
</dbReference>
<dbReference type="Gene3D" id="1.10.760.10">
    <property type="entry name" value="Cytochrome c-like domain"/>
    <property type="match status" value="1"/>
</dbReference>
<protein>
    <submittedName>
        <fullName evidence="6">C-type cytochrome</fullName>
    </submittedName>
</protein>
<feature type="domain" description="Cytochrome c" evidence="5">
    <location>
        <begin position="38"/>
        <end position="127"/>
    </location>
</feature>
<evidence type="ECO:0000313" key="7">
    <source>
        <dbReference type="Proteomes" id="UP001595766"/>
    </source>
</evidence>
<evidence type="ECO:0000256" key="2">
    <source>
        <dbReference type="ARBA" id="ARBA00022723"/>
    </source>
</evidence>
<comment type="caution">
    <text evidence="6">The sequence shown here is derived from an EMBL/GenBank/DDBJ whole genome shotgun (WGS) entry which is preliminary data.</text>
</comment>
<dbReference type="PANTHER" id="PTHR35008:SF8">
    <property type="entry name" value="ALCOHOL DEHYDROGENASE CYTOCHROME C SUBUNIT"/>
    <property type="match status" value="1"/>
</dbReference>
<evidence type="ECO:0000313" key="6">
    <source>
        <dbReference type="EMBL" id="MFC3975651.1"/>
    </source>
</evidence>
<proteinExistence type="predicted"/>
<keyword evidence="1 4" id="KW-0349">Heme</keyword>
<evidence type="ECO:0000259" key="5">
    <source>
        <dbReference type="PROSITE" id="PS51007"/>
    </source>
</evidence>
<evidence type="ECO:0000256" key="3">
    <source>
        <dbReference type="ARBA" id="ARBA00023004"/>
    </source>
</evidence>
<keyword evidence="3 4" id="KW-0408">Iron</keyword>
<accession>A0ABV8EIM3</accession>
<dbReference type="SUPFAM" id="SSF46626">
    <property type="entry name" value="Cytochrome c"/>
    <property type="match status" value="1"/>
</dbReference>
<evidence type="ECO:0000256" key="1">
    <source>
        <dbReference type="ARBA" id="ARBA00022617"/>
    </source>
</evidence>
<dbReference type="PANTHER" id="PTHR35008">
    <property type="entry name" value="BLL4482 PROTEIN-RELATED"/>
    <property type="match status" value="1"/>
</dbReference>
<dbReference type="InterPro" id="IPR009056">
    <property type="entry name" value="Cyt_c-like_dom"/>
</dbReference>
<dbReference type="RefSeq" id="WP_241297113.1">
    <property type="nucleotide sequence ID" value="NZ_JAKZGR010000018.1"/>
</dbReference>
<dbReference type="InterPro" id="IPR036909">
    <property type="entry name" value="Cyt_c-like_dom_sf"/>
</dbReference>
<dbReference type="InterPro" id="IPR051459">
    <property type="entry name" value="Cytochrome_c-type_DH"/>
</dbReference>
<keyword evidence="2 4" id="KW-0479">Metal-binding</keyword>